<gene>
    <name evidence="2" type="ORF">G5V65_08170</name>
</gene>
<evidence type="ECO:0000256" key="1">
    <source>
        <dbReference type="SAM" id="Phobius"/>
    </source>
</evidence>
<keyword evidence="3" id="KW-1185">Reference proteome</keyword>
<sequence length="75" mass="7868">MMARKSLFSRGPFLMGLTLLVFGGLAFALPAFLPPAQSPEAAAEIGRITGMIGGGLMGVGLVAMVFGLLRWMRQA</sequence>
<evidence type="ECO:0000313" key="2">
    <source>
        <dbReference type="EMBL" id="NGQ90872.1"/>
    </source>
</evidence>
<dbReference type="AlphaFoldDB" id="A0A6M1TXI6"/>
<reference evidence="2 3" key="1">
    <citation type="submission" date="2020-02" db="EMBL/GenBank/DDBJ databases">
        <title>Rhodobacter translucens sp. nov., a novel bacterium isolated from activated sludge.</title>
        <authorList>
            <person name="Liu J."/>
        </authorList>
    </citation>
    <scope>NUCLEOTIDE SEQUENCE [LARGE SCALE GENOMIC DNA]</scope>
    <source>
        <strain evidence="2 3">HX-7-19</strain>
    </source>
</reference>
<organism evidence="2 3">
    <name type="scientific">Paragemmobacter kunshanensis</name>
    <dbReference type="NCBI Taxonomy" id="2583234"/>
    <lineage>
        <taxon>Bacteria</taxon>
        <taxon>Pseudomonadati</taxon>
        <taxon>Pseudomonadota</taxon>
        <taxon>Alphaproteobacteria</taxon>
        <taxon>Rhodobacterales</taxon>
        <taxon>Paracoccaceae</taxon>
        <taxon>Paragemmobacter</taxon>
    </lineage>
</organism>
<keyword evidence="1" id="KW-0472">Membrane</keyword>
<comment type="caution">
    <text evidence="2">The sequence shown here is derived from an EMBL/GenBank/DDBJ whole genome shotgun (WGS) entry which is preliminary data.</text>
</comment>
<protein>
    <submittedName>
        <fullName evidence="2">Uncharacterized protein</fullName>
    </submittedName>
</protein>
<name>A0A6M1TXI6_9RHOB</name>
<feature type="transmembrane region" description="Helical" evidence="1">
    <location>
        <begin position="52"/>
        <end position="72"/>
    </location>
</feature>
<evidence type="ECO:0000313" key="3">
    <source>
        <dbReference type="Proteomes" id="UP000474758"/>
    </source>
</evidence>
<keyword evidence="1" id="KW-0812">Transmembrane</keyword>
<proteinExistence type="predicted"/>
<accession>A0A6M1TXI6</accession>
<dbReference type="Proteomes" id="UP000474758">
    <property type="component" value="Unassembled WGS sequence"/>
</dbReference>
<dbReference type="RefSeq" id="WP_165048800.1">
    <property type="nucleotide sequence ID" value="NZ_JAALFE010000006.1"/>
</dbReference>
<dbReference type="EMBL" id="JAALFE010000006">
    <property type="protein sequence ID" value="NGQ90872.1"/>
    <property type="molecule type" value="Genomic_DNA"/>
</dbReference>
<keyword evidence="1" id="KW-1133">Transmembrane helix</keyword>